<keyword evidence="5 6" id="KW-0234">DNA repair</keyword>
<dbReference type="RefSeq" id="WP_092981214.1">
    <property type="nucleotide sequence ID" value="NZ_FOYQ01000001.1"/>
</dbReference>
<dbReference type="Proteomes" id="UP000199534">
    <property type="component" value="Unassembled WGS sequence"/>
</dbReference>
<comment type="similarity">
    <text evidence="6">Belongs to the vsr family.</text>
</comment>
<dbReference type="Gene3D" id="3.40.960.10">
    <property type="entry name" value="VSR Endonuclease"/>
    <property type="match status" value="1"/>
</dbReference>
<dbReference type="InterPro" id="IPR004603">
    <property type="entry name" value="DNA_mismatch_endonuc_vsr"/>
</dbReference>
<organism evidence="7 8">
    <name type="scientific">Robiginitalea myxolifaciens</name>
    <dbReference type="NCBI Taxonomy" id="400055"/>
    <lineage>
        <taxon>Bacteria</taxon>
        <taxon>Pseudomonadati</taxon>
        <taxon>Bacteroidota</taxon>
        <taxon>Flavobacteriia</taxon>
        <taxon>Flavobacteriales</taxon>
        <taxon>Flavobacteriaceae</taxon>
        <taxon>Robiginitalea</taxon>
    </lineage>
</organism>
<keyword evidence="2 6" id="KW-0255">Endonuclease</keyword>
<dbReference type="AlphaFoldDB" id="A0A1I6G0X1"/>
<evidence type="ECO:0000256" key="5">
    <source>
        <dbReference type="ARBA" id="ARBA00023204"/>
    </source>
</evidence>
<evidence type="ECO:0000313" key="7">
    <source>
        <dbReference type="EMBL" id="SFR35826.1"/>
    </source>
</evidence>
<dbReference type="Pfam" id="PF03852">
    <property type="entry name" value="Vsr"/>
    <property type="match status" value="1"/>
</dbReference>
<dbReference type="STRING" id="400055.SAMN04490243_1051"/>
<evidence type="ECO:0000256" key="3">
    <source>
        <dbReference type="ARBA" id="ARBA00022763"/>
    </source>
</evidence>
<keyword evidence="8" id="KW-1185">Reference proteome</keyword>
<dbReference type="EC" id="3.1.-.-" evidence="6"/>
<evidence type="ECO:0000256" key="6">
    <source>
        <dbReference type="PIRNR" id="PIRNR018267"/>
    </source>
</evidence>
<evidence type="ECO:0000313" key="8">
    <source>
        <dbReference type="Proteomes" id="UP000199534"/>
    </source>
</evidence>
<evidence type="ECO:0000256" key="2">
    <source>
        <dbReference type="ARBA" id="ARBA00022759"/>
    </source>
</evidence>
<protein>
    <recommendedName>
        <fullName evidence="6">Very short patch repair endonuclease</fullName>
        <ecNumber evidence="6">3.1.-.-</ecNumber>
    </recommendedName>
</protein>
<reference evidence="7 8" key="1">
    <citation type="submission" date="2016-10" db="EMBL/GenBank/DDBJ databases">
        <authorList>
            <person name="de Groot N.N."/>
        </authorList>
    </citation>
    <scope>NUCLEOTIDE SEQUENCE [LARGE SCALE GENOMIC DNA]</scope>
    <source>
        <strain evidence="7 8">DSM 21019</strain>
    </source>
</reference>
<dbReference type="SUPFAM" id="SSF52980">
    <property type="entry name" value="Restriction endonuclease-like"/>
    <property type="match status" value="1"/>
</dbReference>
<dbReference type="GO" id="GO:0016787">
    <property type="term" value="F:hydrolase activity"/>
    <property type="evidence" value="ECO:0007669"/>
    <property type="project" value="UniProtKB-KW"/>
</dbReference>
<sequence>MADVHSAQVRSYNMSRIRSMDSKPEMIVRRFLHGQGFRYSLHKKGMPGNPDLVLRKYNTVIFVHGCFWHGHKGCPYFKLPETRKDWWKQKLKSNQLRDGKNKKALTAQGWNVITVWECELKPRVLEERLNILLSELTKSGSKSVF</sequence>
<keyword evidence="1 6" id="KW-0540">Nuclease</keyword>
<dbReference type="CDD" id="cd00221">
    <property type="entry name" value="Vsr"/>
    <property type="match status" value="1"/>
</dbReference>
<keyword evidence="4 6" id="KW-0378">Hydrolase</keyword>
<evidence type="ECO:0000256" key="4">
    <source>
        <dbReference type="ARBA" id="ARBA00022801"/>
    </source>
</evidence>
<keyword evidence="3 6" id="KW-0227">DNA damage</keyword>
<dbReference type="PIRSF" id="PIRSF018267">
    <property type="entry name" value="VSR_endonuc"/>
    <property type="match status" value="1"/>
</dbReference>
<evidence type="ECO:0000256" key="1">
    <source>
        <dbReference type="ARBA" id="ARBA00022722"/>
    </source>
</evidence>
<gene>
    <name evidence="7" type="ORF">SAMN04490243_1051</name>
</gene>
<dbReference type="InterPro" id="IPR011335">
    <property type="entry name" value="Restrct_endonuc-II-like"/>
</dbReference>
<accession>A0A1I6G0X1</accession>
<proteinExistence type="inferred from homology"/>
<dbReference type="EMBL" id="FOYQ01000001">
    <property type="protein sequence ID" value="SFR35826.1"/>
    <property type="molecule type" value="Genomic_DNA"/>
</dbReference>
<dbReference type="GO" id="GO:0006298">
    <property type="term" value="P:mismatch repair"/>
    <property type="evidence" value="ECO:0007669"/>
    <property type="project" value="UniProtKB-UniRule"/>
</dbReference>
<comment type="function">
    <text evidence="6">May nick specific sequences that contain T:G mispairs resulting from m5C-deamination.</text>
</comment>
<dbReference type="GO" id="GO:0004519">
    <property type="term" value="F:endonuclease activity"/>
    <property type="evidence" value="ECO:0007669"/>
    <property type="project" value="UniProtKB-KW"/>
</dbReference>
<dbReference type="NCBIfam" id="TIGR00632">
    <property type="entry name" value="vsr"/>
    <property type="match status" value="1"/>
</dbReference>
<dbReference type="OrthoDB" id="9801520at2"/>
<name>A0A1I6G0X1_9FLAO</name>